<comment type="function">
    <text evidence="7">This protein is part of the stalk that links CF(0) to CF(1). It either transmits conformational changes from CF(0) to CF(1) or is implicated in proton conduction.</text>
</comment>
<evidence type="ECO:0000256" key="1">
    <source>
        <dbReference type="ARBA" id="ARBA00004370"/>
    </source>
</evidence>
<dbReference type="PANTHER" id="PTHR11910">
    <property type="entry name" value="ATP SYNTHASE DELTA CHAIN"/>
    <property type="match status" value="1"/>
</dbReference>
<dbReference type="GO" id="GO:0046933">
    <property type="term" value="F:proton-transporting ATP synthase activity, rotational mechanism"/>
    <property type="evidence" value="ECO:0007669"/>
    <property type="project" value="UniProtKB-UniRule"/>
</dbReference>
<dbReference type="GO" id="GO:0045259">
    <property type="term" value="C:proton-transporting ATP synthase complex"/>
    <property type="evidence" value="ECO:0007669"/>
    <property type="project" value="UniProtKB-KW"/>
</dbReference>
<dbReference type="HAMAP" id="MF_01416">
    <property type="entry name" value="ATP_synth_delta_bact"/>
    <property type="match status" value="1"/>
</dbReference>
<keyword evidence="7" id="KW-1003">Cell membrane</keyword>
<keyword evidence="4 7" id="KW-0406">Ion transport</keyword>
<dbReference type="InterPro" id="IPR026015">
    <property type="entry name" value="ATP_synth_OSCP/delta_N_sf"/>
</dbReference>
<evidence type="ECO:0000256" key="5">
    <source>
        <dbReference type="ARBA" id="ARBA00023136"/>
    </source>
</evidence>
<keyword evidence="3 7" id="KW-0375">Hydrogen ion transport</keyword>
<evidence type="ECO:0000256" key="6">
    <source>
        <dbReference type="ARBA" id="ARBA00023310"/>
    </source>
</evidence>
<accession>A0A4P2VK79</accession>
<name>A0A4P2VK79_FLUSA</name>
<comment type="subcellular location">
    <subcellularLocation>
        <location evidence="7">Cell membrane</location>
        <topology evidence="7">Peripheral membrane protein</topology>
    </subcellularLocation>
    <subcellularLocation>
        <location evidence="1">Membrane</location>
    </subcellularLocation>
</comment>
<dbReference type="PROSITE" id="PS00389">
    <property type="entry name" value="ATPASE_DELTA"/>
    <property type="match status" value="1"/>
</dbReference>
<dbReference type="Pfam" id="PF00213">
    <property type="entry name" value="OSCP"/>
    <property type="match status" value="1"/>
</dbReference>
<comment type="function">
    <text evidence="7">F(1)F(0) ATP synthase produces ATP from ADP in the presence of a proton or sodium gradient. F-type ATPases consist of two structural domains, F(1) containing the extramembraneous catalytic core and F(0) containing the membrane proton channel, linked together by a central stalk and a peripheral stalk. During catalysis, ATP synthesis in the catalytic domain of F(1) is coupled via a rotary mechanism of the central stalk subunits to proton translocation.</text>
</comment>
<dbReference type="Gene3D" id="1.10.520.20">
    <property type="entry name" value="N-terminal domain of the delta subunit of the F1F0-ATP synthase"/>
    <property type="match status" value="1"/>
</dbReference>
<dbReference type="PRINTS" id="PR00125">
    <property type="entry name" value="ATPASEDELTA"/>
</dbReference>
<evidence type="ECO:0000313" key="9">
    <source>
        <dbReference type="Proteomes" id="UP000291236"/>
    </source>
</evidence>
<organism evidence="8 9">
    <name type="scientific">Fluviispira sanaruensis</name>
    <dbReference type="NCBI Taxonomy" id="2493639"/>
    <lineage>
        <taxon>Bacteria</taxon>
        <taxon>Pseudomonadati</taxon>
        <taxon>Bdellovibrionota</taxon>
        <taxon>Oligoflexia</taxon>
        <taxon>Silvanigrellales</taxon>
        <taxon>Silvanigrellaceae</taxon>
        <taxon>Fluviispira</taxon>
    </lineage>
</organism>
<dbReference type="NCBIfam" id="TIGR01145">
    <property type="entry name" value="ATP_synt_delta"/>
    <property type="match status" value="1"/>
</dbReference>
<dbReference type="OrthoDB" id="9802471at2"/>
<evidence type="ECO:0000256" key="2">
    <source>
        <dbReference type="ARBA" id="ARBA00022448"/>
    </source>
</evidence>
<reference evidence="8 9" key="1">
    <citation type="submission" date="2018-12" db="EMBL/GenBank/DDBJ databases">
        <title>Rubrispira sanarue gen. nov., sp., nov., a member of the order Silvanigrellales, isolated from a brackish lake in Hamamatsu Japan.</title>
        <authorList>
            <person name="Maejima Y."/>
            <person name="Iino T."/>
            <person name="Muraguchi Y."/>
            <person name="Fukuda K."/>
            <person name="Nojiri H."/>
            <person name="Ohkuma M."/>
            <person name="Moriuchi R."/>
            <person name="Dohra H."/>
            <person name="Kimbara K."/>
            <person name="Shintani M."/>
        </authorList>
    </citation>
    <scope>NUCLEOTIDE SEQUENCE [LARGE SCALE GENOMIC DNA]</scope>
    <source>
        <strain evidence="8 9">RF1110005</strain>
    </source>
</reference>
<evidence type="ECO:0000313" key="8">
    <source>
        <dbReference type="EMBL" id="BBH51639.1"/>
    </source>
</evidence>
<dbReference type="KEGG" id="sbf:JCM31447_00560"/>
<keyword evidence="6 7" id="KW-0066">ATP synthesis</keyword>
<comment type="similarity">
    <text evidence="7">Belongs to the ATPase delta chain family.</text>
</comment>
<protein>
    <recommendedName>
        <fullName evidence="7">ATP synthase subunit delta</fullName>
    </recommendedName>
    <alternativeName>
        <fullName evidence="7">ATP synthase F(1) sector subunit delta</fullName>
    </alternativeName>
    <alternativeName>
        <fullName evidence="7">F-type ATPase subunit delta</fullName>
        <shortName evidence="7">F-ATPase subunit delta</shortName>
    </alternativeName>
</protein>
<evidence type="ECO:0000256" key="7">
    <source>
        <dbReference type="HAMAP-Rule" id="MF_01416"/>
    </source>
</evidence>
<dbReference type="RefSeq" id="WP_130605376.1">
    <property type="nucleotide sequence ID" value="NZ_AP019368.1"/>
</dbReference>
<keyword evidence="2 7" id="KW-0813">Transport</keyword>
<keyword evidence="9" id="KW-1185">Reference proteome</keyword>
<evidence type="ECO:0000256" key="3">
    <source>
        <dbReference type="ARBA" id="ARBA00022781"/>
    </source>
</evidence>
<evidence type="ECO:0000256" key="4">
    <source>
        <dbReference type="ARBA" id="ARBA00023065"/>
    </source>
</evidence>
<sequence length="189" mass="21232">MKKNSGPIARRYGTALYECAIDVAKNSDEYSFEKFADTVRELLAIFDKKVLSHFKSPILTIEEKNALLELILDKIYANSNDLPLELKDFLKLMIENGRFSELPIVLNNFLIKADNYIGVARATLVSANNLSETGREEFSQALSSVLKKKIVLETKIDESLRSGFIIKVGNTNVDASLRSRLLNLKESLS</sequence>
<keyword evidence="7" id="KW-0139">CF(1)</keyword>
<dbReference type="GO" id="GO:0005886">
    <property type="term" value="C:plasma membrane"/>
    <property type="evidence" value="ECO:0007669"/>
    <property type="project" value="UniProtKB-SubCell"/>
</dbReference>
<keyword evidence="5 7" id="KW-0472">Membrane</keyword>
<proteinExistence type="inferred from homology"/>
<gene>
    <name evidence="7" type="primary">atpH</name>
    <name evidence="8" type="ORF">JCM31447_00560</name>
</gene>
<dbReference type="AlphaFoldDB" id="A0A4P2VK79"/>
<dbReference type="SUPFAM" id="SSF47928">
    <property type="entry name" value="N-terminal domain of the delta subunit of the F1F0-ATP synthase"/>
    <property type="match status" value="1"/>
</dbReference>
<dbReference type="EMBL" id="AP019368">
    <property type="protein sequence ID" value="BBH51639.1"/>
    <property type="molecule type" value="Genomic_DNA"/>
</dbReference>
<dbReference type="InterPro" id="IPR020781">
    <property type="entry name" value="ATPase_OSCP/d_CS"/>
</dbReference>
<dbReference type="InterPro" id="IPR000711">
    <property type="entry name" value="ATPase_OSCP/dsu"/>
</dbReference>
<dbReference type="Proteomes" id="UP000291236">
    <property type="component" value="Chromosome"/>
</dbReference>